<keyword evidence="1" id="KW-0812">Transmembrane</keyword>
<dbReference type="EMBL" id="FQVI01000002">
    <property type="protein sequence ID" value="SHE55001.1"/>
    <property type="molecule type" value="Genomic_DNA"/>
</dbReference>
<dbReference type="AlphaFoldDB" id="A0A1M4UDS0"/>
<organism evidence="2 3">
    <name type="scientific">Lactonifactor longoviformis DSM 17459</name>
    <dbReference type="NCBI Taxonomy" id="1122155"/>
    <lineage>
        <taxon>Bacteria</taxon>
        <taxon>Bacillati</taxon>
        <taxon>Bacillota</taxon>
        <taxon>Clostridia</taxon>
        <taxon>Eubacteriales</taxon>
        <taxon>Clostridiaceae</taxon>
        <taxon>Lactonifactor</taxon>
    </lineage>
</organism>
<keyword evidence="3" id="KW-1185">Reference proteome</keyword>
<dbReference type="STRING" id="1122155.SAMN02745158_00874"/>
<keyword evidence="1" id="KW-0472">Membrane</keyword>
<sequence length="145" mass="16312">MKTHNPAKRSSLFLMELMIAILFFSLASAVCVQLFVKSHLLTSEAADLNQAVSQAQSAAEVIRSTDCSSSAVSESLPDAVIDTDGFRLYYDSEWNFCNKEDAKYLLRADLSFQPQMLYSHIAVTDIQDRDSIYELDVNRYLSLAR</sequence>
<protein>
    <recommendedName>
        <fullName evidence="4">Prepilin-type N-terminal cleavage/methylation domain-containing protein</fullName>
    </recommendedName>
</protein>
<keyword evidence="1" id="KW-1133">Transmembrane helix</keyword>
<evidence type="ECO:0000313" key="3">
    <source>
        <dbReference type="Proteomes" id="UP000184245"/>
    </source>
</evidence>
<evidence type="ECO:0000313" key="2">
    <source>
        <dbReference type="EMBL" id="SHE55001.1"/>
    </source>
</evidence>
<proteinExistence type="predicted"/>
<name>A0A1M4UDS0_9CLOT</name>
<feature type="transmembrane region" description="Helical" evidence="1">
    <location>
        <begin position="12"/>
        <end position="36"/>
    </location>
</feature>
<dbReference type="RefSeq" id="WP_072849287.1">
    <property type="nucleotide sequence ID" value="NZ_FQVI01000002.1"/>
</dbReference>
<dbReference type="Proteomes" id="UP000184245">
    <property type="component" value="Unassembled WGS sequence"/>
</dbReference>
<gene>
    <name evidence="2" type="ORF">SAMN02745158_00874</name>
</gene>
<accession>A0A1M4UDS0</accession>
<evidence type="ECO:0008006" key="4">
    <source>
        <dbReference type="Google" id="ProtNLM"/>
    </source>
</evidence>
<reference evidence="2 3" key="1">
    <citation type="submission" date="2016-11" db="EMBL/GenBank/DDBJ databases">
        <authorList>
            <person name="Jaros S."/>
            <person name="Januszkiewicz K."/>
            <person name="Wedrychowicz H."/>
        </authorList>
    </citation>
    <scope>NUCLEOTIDE SEQUENCE [LARGE SCALE GENOMIC DNA]</scope>
    <source>
        <strain evidence="2 3">DSM 17459</strain>
    </source>
</reference>
<evidence type="ECO:0000256" key="1">
    <source>
        <dbReference type="SAM" id="Phobius"/>
    </source>
</evidence>
<dbReference type="OrthoDB" id="1655097at2"/>